<proteinExistence type="predicted"/>
<evidence type="ECO:0000256" key="3">
    <source>
        <dbReference type="PROSITE-ProRule" id="PRU00708"/>
    </source>
</evidence>
<dbReference type="GO" id="GO:0099402">
    <property type="term" value="P:plant organ development"/>
    <property type="evidence" value="ECO:0007669"/>
    <property type="project" value="UniProtKB-ARBA"/>
</dbReference>
<dbReference type="InterPro" id="IPR002885">
    <property type="entry name" value="PPR_rpt"/>
</dbReference>
<gene>
    <name evidence="4" type="ORF">NCGR_LOCUS28844</name>
</gene>
<feature type="repeat" description="PPR" evidence="3">
    <location>
        <begin position="5"/>
        <end position="35"/>
    </location>
</feature>
<dbReference type="GO" id="GO:0009451">
    <property type="term" value="P:RNA modification"/>
    <property type="evidence" value="ECO:0007669"/>
    <property type="project" value="InterPro"/>
</dbReference>
<keyword evidence="1" id="KW-0677">Repeat</keyword>
<evidence type="ECO:0000256" key="2">
    <source>
        <dbReference type="ARBA" id="ARBA00022946"/>
    </source>
</evidence>
<organism evidence="4 5">
    <name type="scientific">Miscanthus lutarioriparius</name>
    <dbReference type="NCBI Taxonomy" id="422564"/>
    <lineage>
        <taxon>Eukaryota</taxon>
        <taxon>Viridiplantae</taxon>
        <taxon>Streptophyta</taxon>
        <taxon>Embryophyta</taxon>
        <taxon>Tracheophyta</taxon>
        <taxon>Spermatophyta</taxon>
        <taxon>Magnoliopsida</taxon>
        <taxon>Liliopsida</taxon>
        <taxon>Poales</taxon>
        <taxon>Poaceae</taxon>
        <taxon>PACMAD clade</taxon>
        <taxon>Panicoideae</taxon>
        <taxon>Andropogonodae</taxon>
        <taxon>Andropogoneae</taxon>
        <taxon>Saccharinae</taxon>
        <taxon>Miscanthus</taxon>
    </lineage>
</organism>
<name>A0A811PFE4_9POAL</name>
<dbReference type="GO" id="GO:0003723">
    <property type="term" value="F:RNA binding"/>
    <property type="evidence" value="ECO:0007669"/>
    <property type="project" value="InterPro"/>
</dbReference>
<dbReference type="EMBL" id="CAJGYO010000007">
    <property type="protein sequence ID" value="CAD6243958.1"/>
    <property type="molecule type" value="Genomic_DNA"/>
</dbReference>
<dbReference type="Pfam" id="PF13812">
    <property type="entry name" value="PPR_3"/>
    <property type="match status" value="1"/>
</dbReference>
<reference evidence="4" key="1">
    <citation type="submission" date="2020-10" db="EMBL/GenBank/DDBJ databases">
        <authorList>
            <person name="Han B."/>
            <person name="Lu T."/>
            <person name="Zhao Q."/>
            <person name="Huang X."/>
            <person name="Zhao Y."/>
        </authorList>
    </citation>
    <scope>NUCLEOTIDE SEQUENCE</scope>
</reference>
<evidence type="ECO:0000313" key="4">
    <source>
        <dbReference type="EMBL" id="CAD6243958.1"/>
    </source>
</evidence>
<dbReference type="PROSITE" id="PS51257">
    <property type="entry name" value="PROKAR_LIPOPROTEIN"/>
    <property type="match status" value="1"/>
</dbReference>
<keyword evidence="2" id="KW-0809">Transit peptide</keyword>
<dbReference type="AlphaFoldDB" id="A0A811PFE4"/>
<keyword evidence="5" id="KW-1185">Reference proteome</keyword>
<sequence length="368" mass="39310">MSRRNLVSWSALISGCAQAGRPDLALELFARMGDVRPNEHVYASVARSCAALQVHAHAVKSGFLVGASFVANSIVSMYMKCGCYEAGYDVFRSLSEPNLVSHNALISGLAASSQQEMGLDVFRLMKLRGLRPDRFSYAATLVICSKLEDYSIGAALHCDTVKIGLDVTAFVGNVILGMYSKHGTIAEAEQVFLSVEEKDAVTWNTYIAAHYQRGVHMEALKLFKDMVDASVCPDNFTFASVLACGSSLCSGMAVKFMATSSEAGMMSMSPAGRLKDTEGQVQASAFRDDPVVLGSLLSACRVHGDTDVGGRVAERLLALGPATSSPYVLLSHLYASGGRWDGVAEAWRMLKDGAAKKKDAGCSAVGFR</sequence>
<dbReference type="Proteomes" id="UP000604825">
    <property type="component" value="Unassembled WGS sequence"/>
</dbReference>
<accession>A0A811PFE4</accession>
<dbReference type="Gene3D" id="1.25.40.10">
    <property type="entry name" value="Tetratricopeptide repeat domain"/>
    <property type="match status" value="3"/>
</dbReference>
<comment type="caution">
    <text evidence="4">The sequence shown here is derived from an EMBL/GenBank/DDBJ whole genome shotgun (WGS) entry which is preliminary data.</text>
</comment>
<evidence type="ECO:0008006" key="6">
    <source>
        <dbReference type="Google" id="ProtNLM"/>
    </source>
</evidence>
<dbReference type="PANTHER" id="PTHR47926:SF533">
    <property type="entry name" value="DYW DOMAIN-CONTAINING PROTEIN"/>
    <property type="match status" value="1"/>
</dbReference>
<evidence type="ECO:0000313" key="5">
    <source>
        <dbReference type="Proteomes" id="UP000604825"/>
    </source>
</evidence>
<dbReference type="InterPro" id="IPR011990">
    <property type="entry name" value="TPR-like_helical_dom_sf"/>
</dbReference>
<dbReference type="PROSITE" id="PS51375">
    <property type="entry name" value="PPR"/>
    <property type="match status" value="3"/>
</dbReference>
<dbReference type="Pfam" id="PF13041">
    <property type="entry name" value="PPR_2"/>
    <property type="match status" value="1"/>
</dbReference>
<dbReference type="FunFam" id="1.25.40.10:FF:000158">
    <property type="entry name" value="pentatricopeptide repeat-containing protein At2g33680"/>
    <property type="match status" value="1"/>
</dbReference>
<dbReference type="PANTHER" id="PTHR47926">
    <property type="entry name" value="PENTATRICOPEPTIDE REPEAT-CONTAINING PROTEIN"/>
    <property type="match status" value="1"/>
</dbReference>
<dbReference type="InterPro" id="IPR046848">
    <property type="entry name" value="E_motif"/>
</dbReference>
<protein>
    <recommendedName>
        <fullName evidence="6">Pentatricopeptide repeat-containing protein</fullName>
    </recommendedName>
</protein>
<dbReference type="Pfam" id="PF20431">
    <property type="entry name" value="E_motif"/>
    <property type="match status" value="1"/>
</dbReference>
<feature type="repeat" description="PPR" evidence="3">
    <location>
        <begin position="199"/>
        <end position="233"/>
    </location>
</feature>
<dbReference type="Pfam" id="PF01535">
    <property type="entry name" value="PPR"/>
    <property type="match status" value="2"/>
</dbReference>
<dbReference type="NCBIfam" id="TIGR00756">
    <property type="entry name" value="PPR"/>
    <property type="match status" value="3"/>
</dbReference>
<dbReference type="OrthoDB" id="185373at2759"/>
<feature type="repeat" description="PPR" evidence="3">
    <location>
        <begin position="98"/>
        <end position="132"/>
    </location>
</feature>
<evidence type="ECO:0000256" key="1">
    <source>
        <dbReference type="ARBA" id="ARBA00022737"/>
    </source>
</evidence>
<dbReference type="InterPro" id="IPR046960">
    <property type="entry name" value="PPR_At4g14850-like_plant"/>
</dbReference>